<name>A0ABV7S8I1_9ACTN</name>
<dbReference type="Pfam" id="PF00005">
    <property type="entry name" value="ABC_tran"/>
    <property type="match status" value="1"/>
</dbReference>
<accession>A0ABV7S8I1</accession>
<evidence type="ECO:0000313" key="7">
    <source>
        <dbReference type="Proteomes" id="UP001595701"/>
    </source>
</evidence>
<reference evidence="7" key="1">
    <citation type="journal article" date="2019" name="Int. J. Syst. Evol. Microbiol.">
        <title>The Global Catalogue of Microorganisms (GCM) 10K type strain sequencing project: providing services to taxonomists for standard genome sequencing and annotation.</title>
        <authorList>
            <consortium name="The Broad Institute Genomics Platform"/>
            <consortium name="The Broad Institute Genome Sequencing Center for Infectious Disease"/>
            <person name="Wu L."/>
            <person name="Ma J."/>
        </authorList>
    </citation>
    <scope>NUCLEOTIDE SEQUENCE [LARGE SCALE GENOMIC DNA]</scope>
    <source>
        <strain evidence="7">CGMCC 4.7035</strain>
    </source>
</reference>
<dbReference type="PROSITE" id="PS00211">
    <property type="entry name" value="ABC_TRANSPORTER_1"/>
    <property type="match status" value="1"/>
</dbReference>
<keyword evidence="3 6" id="KW-0067">ATP-binding</keyword>
<dbReference type="PANTHER" id="PTHR42939:SF1">
    <property type="entry name" value="ABC TRANSPORTER ATP-BINDING PROTEIN ALBC-RELATED"/>
    <property type="match status" value="1"/>
</dbReference>
<evidence type="ECO:0000256" key="4">
    <source>
        <dbReference type="SAM" id="MobiDB-lite"/>
    </source>
</evidence>
<protein>
    <submittedName>
        <fullName evidence="6">ABC transporter ATP-binding protein</fullName>
    </submittedName>
</protein>
<evidence type="ECO:0000256" key="3">
    <source>
        <dbReference type="ARBA" id="ARBA00022840"/>
    </source>
</evidence>
<evidence type="ECO:0000256" key="1">
    <source>
        <dbReference type="ARBA" id="ARBA00022448"/>
    </source>
</evidence>
<dbReference type="SUPFAM" id="SSF52540">
    <property type="entry name" value="P-loop containing nucleoside triphosphate hydrolases"/>
    <property type="match status" value="1"/>
</dbReference>
<keyword evidence="2" id="KW-0547">Nucleotide-binding</keyword>
<evidence type="ECO:0000256" key="2">
    <source>
        <dbReference type="ARBA" id="ARBA00022741"/>
    </source>
</evidence>
<dbReference type="InterPro" id="IPR003439">
    <property type="entry name" value="ABC_transporter-like_ATP-bd"/>
</dbReference>
<dbReference type="Proteomes" id="UP001595701">
    <property type="component" value="Unassembled WGS sequence"/>
</dbReference>
<dbReference type="PROSITE" id="PS50893">
    <property type="entry name" value="ABC_TRANSPORTER_2"/>
    <property type="match status" value="1"/>
</dbReference>
<proteinExistence type="predicted"/>
<dbReference type="GO" id="GO:0005524">
    <property type="term" value="F:ATP binding"/>
    <property type="evidence" value="ECO:0007669"/>
    <property type="project" value="UniProtKB-KW"/>
</dbReference>
<sequence>MDVGGPAEASAIEAYGVGVKYRRGWALRDCSFRLPAGRICGLVGPNGAGKTTLMGIAANLLQPTDGTLKVFGAAPESTEAGQRTAFLAQEKPLFRRFTVAETLRMGRELNPRWDQRAAENVVRAGNVPMEAKIGTLSGGQRTRVAFALAFGKRPDLLMLDEPMSDLDPLVRRELMSTLMAEAAEHGTTVLMSSHMLSELESICDFLLVVSSGGLRMAGDVDELRSAHVLLSGVASGEGNSRPQGPAQGVPAELAGHTVVECRTSGRQVNALIRPNGPVTGQWQAVTPNLEELLLSYLRCPDAPPLISPEAHVPGQAYGSGASNGTRTVAA</sequence>
<evidence type="ECO:0000313" key="6">
    <source>
        <dbReference type="EMBL" id="MFC3573294.1"/>
    </source>
</evidence>
<dbReference type="InterPro" id="IPR017871">
    <property type="entry name" value="ABC_transporter-like_CS"/>
</dbReference>
<dbReference type="SMART" id="SM00382">
    <property type="entry name" value="AAA"/>
    <property type="match status" value="1"/>
</dbReference>
<dbReference type="Gene3D" id="3.40.50.300">
    <property type="entry name" value="P-loop containing nucleotide triphosphate hydrolases"/>
    <property type="match status" value="1"/>
</dbReference>
<dbReference type="EMBL" id="JBHRWR010000008">
    <property type="protein sequence ID" value="MFC3573294.1"/>
    <property type="molecule type" value="Genomic_DNA"/>
</dbReference>
<dbReference type="InterPro" id="IPR051782">
    <property type="entry name" value="ABC_Transporter_VariousFunc"/>
</dbReference>
<comment type="caution">
    <text evidence="6">The sequence shown here is derived from an EMBL/GenBank/DDBJ whole genome shotgun (WGS) entry which is preliminary data.</text>
</comment>
<dbReference type="InterPro" id="IPR027417">
    <property type="entry name" value="P-loop_NTPase"/>
</dbReference>
<dbReference type="InterPro" id="IPR003593">
    <property type="entry name" value="AAA+_ATPase"/>
</dbReference>
<feature type="domain" description="ABC transporter" evidence="5">
    <location>
        <begin position="12"/>
        <end position="236"/>
    </location>
</feature>
<gene>
    <name evidence="6" type="ORF">ACFOZ0_08370</name>
</gene>
<keyword evidence="7" id="KW-1185">Reference proteome</keyword>
<dbReference type="CDD" id="cd03230">
    <property type="entry name" value="ABC_DR_subfamily_A"/>
    <property type="match status" value="1"/>
</dbReference>
<keyword evidence="1" id="KW-0813">Transport</keyword>
<dbReference type="PANTHER" id="PTHR42939">
    <property type="entry name" value="ABC TRANSPORTER ATP-BINDING PROTEIN ALBC-RELATED"/>
    <property type="match status" value="1"/>
</dbReference>
<organism evidence="6 7">
    <name type="scientific">Streptomyces yaanensis</name>
    <dbReference type="NCBI Taxonomy" id="1142239"/>
    <lineage>
        <taxon>Bacteria</taxon>
        <taxon>Bacillati</taxon>
        <taxon>Actinomycetota</taxon>
        <taxon>Actinomycetes</taxon>
        <taxon>Kitasatosporales</taxon>
        <taxon>Streptomycetaceae</taxon>
        <taxon>Streptomyces</taxon>
    </lineage>
</organism>
<feature type="region of interest" description="Disordered" evidence="4">
    <location>
        <begin position="310"/>
        <end position="330"/>
    </location>
</feature>
<feature type="compositionally biased region" description="Polar residues" evidence="4">
    <location>
        <begin position="320"/>
        <end position="330"/>
    </location>
</feature>
<evidence type="ECO:0000259" key="5">
    <source>
        <dbReference type="PROSITE" id="PS50893"/>
    </source>
</evidence>
<dbReference type="RefSeq" id="WP_310781384.1">
    <property type="nucleotide sequence ID" value="NZ_JBHRWR010000008.1"/>
</dbReference>